<dbReference type="HOGENOM" id="CLU_000404_1_0_1"/>
<evidence type="ECO:0000256" key="9">
    <source>
        <dbReference type="RuleBase" id="RU003410"/>
    </source>
</evidence>
<comment type="function">
    <text evidence="7 9">Provides the precursors necessary for DNA synthesis. Catalyzes the biosynthesis of deoxyribonucleotides from the corresponding ribonucleotides.</text>
</comment>
<reference evidence="13" key="3">
    <citation type="submission" date="2015-06" db="UniProtKB">
        <authorList>
            <consortium name="EnsemblMetazoa"/>
        </authorList>
    </citation>
    <scope>IDENTIFICATION</scope>
</reference>
<dbReference type="STRING" id="6412.T1EE08"/>
<evidence type="ECO:0000256" key="2">
    <source>
        <dbReference type="ARBA" id="ARBA00022533"/>
    </source>
</evidence>
<dbReference type="CDD" id="cd01679">
    <property type="entry name" value="RNR_I"/>
    <property type="match status" value="1"/>
</dbReference>
<keyword evidence="5 9" id="KW-0560">Oxidoreductase</keyword>
<dbReference type="EMBL" id="KB096324">
    <property type="protein sequence ID" value="ESO06591.1"/>
    <property type="molecule type" value="Genomic_DNA"/>
</dbReference>
<dbReference type="Pfam" id="PF00317">
    <property type="entry name" value="Ribonuc_red_lgN"/>
    <property type="match status" value="1"/>
</dbReference>
<dbReference type="InterPro" id="IPR008926">
    <property type="entry name" value="RNR_R1-su_N"/>
</dbReference>
<keyword evidence="2" id="KW-0021">Allosteric enzyme</keyword>
<dbReference type="NCBIfam" id="TIGR02506">
    <property type="entry name" value="NrdE_NrdA"/>
    <property type="match status" value="1"/>
</dbReference>
<evidence type="ECO:0000256" key="1">
    <source>
        <dbReference type="ARBA" id="ARBA00010406"/>
    </source>
</evidence>
<evidence type="ECO:0000313" key="14">
    <source>
        <dbReference type="Proteomes" id="UP000015101"/>
    </source>
</evidence>
<dbReference type="eggNOG" id="KOG1112">
    <property type="taxonomic scope" value="Eukaryota"/>
</dbReference>
<dbReference type="InterPro" id="IPR000788">
    <property type="entry name" value="RNR_lg_C"/>
</dbReference>
<keyword evidence="4 8" id="KW-0067">ATP-binding</keyword>
<dbReference type="GO" id="GO:0005971">
    <property type="term" value="C:ribonucleoside-diphosphate reductase complex"/>
    <property type="evidence" value="ECO:0000318"/>
    <property type="project" value="GO_Central"/>
</dbReference>
<dbReference type="KEGG" id="hro:HELRODRAFT_106206"/>
<dbReference type="GO" id="GO:0004748">
    <property type="term" value="F:ribonucleoside-diphosphate reductase activity, thioredoxin disulfide as acceptor"/>
    <property type="evidence" value="ECO:0000318"/>
    <property type="project" value="GO_Central"/>
</dbReference>
<dbReference type="InterPro" id="IPR013509">
    <property type="entry name" value="RNR_lsu_N"/>
</dbReference>
<dbReference type="AlphaFoldDB" id="T1EE08"/>
<dbReference type="EC" id="1.17.4.1" evidence="9"/>
<dbReference type="CTD" id="20194810"/>
<evidence type="ECO:0000256" key="10">
    <source>
        <dbReference type="SAM" id="MobiDB-lite"/>
    </source>
</evidence>
<dbReference type="SUPFAM" id="SSF48168">
    <property type="entry name" value="R1 subunit of ribonucleotide reductase, N-terminal domain"/>
    <property type="match status" value="1"/>
</dbReference>
<dbReference type="Pfam" id="PF02867">
    <property type="entry name" value="Ribonuc_red_lgC"/>
    <property type="match status" value="1"/>
</dbReference>
<dbReference type="InterPro" id="IPR005144">
    <property type="entry name" value="ATP-cone_dom"/>
</dbReference>
<proteinExistence type="inferred from homology"/>
<evidence type="ECO:0000256" key="4">
    <source>
        <dbReference type="ARBA" id="ARBA00022840"/>
    </source>
</evidence>
<feature type="region of interest" description="Disordered" evidence="10">
    <location>
        <begin position="747"/>
        <end position="814"/>
    </location>
</feature>
<dbReference type="InParanoid" id="T1EE08"/>
<reference evidence="14" key="1">
    <citation type="submission" date="2012-12" db="EMBL/GenBank/DDBJ databases">
        <authorList>
            <person name="Hellsten U."/>
            <person name="Grimwood J."/>
            <person name="Chapman J.A."/>
            <person name="Shapiro H."/>
            <person name="Aerts A."/>
            <person name="Otillar R.P."/>
            <person name="Terry A.Y."/>
            <person name="Boore J.L."/>
            <person name="Simakov O."/>
            <person name="Marletaz F."/>
            <person name="Cho S.-J."/>
            <person name="Edsinger-Gonzales E."/>
            <person name="Havlak P."/>
            <person name="Kuo D.-H."/>
            <person name="Larsson T."/>
            <person name="Lv J."/>
            <person name="Arendt D."/>
            <person name="Savage R."/>
            <person name="Osoegawa K."/>
            <person name="de Jong P."/>
            <person name="Lindberg D.R."/>
            <person name="Seaver E.C."/>
            <person name="Weisblat D.A."/>
            <person name="Putnam N.H."/>
            <person name="Grigoriev I.V."/>
            <person name="Rokhsar D.S."/>
        </authorList>
    </citation>
    <scope>NUCLEOTIDE SEQUENCE</scope>
</reference>
<dbReference type="PROSITE" id="PS51161">
    <property type="entry name" value="ATP_CONE"/>
    <property type="match status" value="1"/>
</dbReference>
<dbReference type="GO" id="GO:0009263">
    <property type="term" value="P:deoxyribonucleotide biosynthetic process"/>
    <property type="evidence" value="ECO:0000318"/>
    <property type="project" value="GO_Central"/>
</dbReference>
<dbReference type="PANTHER" id="PTHR11573">
    <property type="entry name" value="RIBONUCLEOSIDE-DIPHOSPHATE REDUCTASE LARGE CHAIN"/>
    <property type="match status" value="1"/>
</dbReference>
<dbReference type="InterPro" id="IPR013346">
    <property type="entry name" value="NrdE_NrdA_C"/>
</dbReference>
<protein>
    <recommendedName>
        <fullName evidence="9">Ribonucleoside-diphosphate reductase</fullName>
        <ecNumber evidence="9">1.17.4.1</ecNumber>
    </recommendedName>
</protein>
<dbReference type="EnsemblMetazoa" id="HelroT106206">
    <property type="protein sequence ID" value="HelroP106206"/>
    <property type="gene ID" value="HelroG106206"/>
</dbReference>
<evidence type="ECO:0000256" key="6">
    <source>
        <dbReference type="ARBA" id="ARBA00023116"/>
    </source>
</evidence>
<keyword evidence="14" id="KW-1185">Reference proteome</keyword>
<sequence>MKRLVNISFLLNGDFLNLKDIVDKVQNGLTRIMKSEELDKLVAEIAASMTTKHPDYNILAGRLAVSNLHKKTKDKFSEVIKDLHNYTNPHYFPPSLTTSHLPLISTSLYEIVLSNSDRIDSQIDHSNDFNFTYFGFKTMEKSYLLRLNERVVERPQMMFMRVALAIHGGDLEGAFESYRMLSDGYFIHASPTLFNAGTPRANLCSCYLQPVIEDSVHGIFSTLKRCALISRGASGLGLAVHDVRAAGSYIHGIHGKSNGLVPMLRLFNDTARFISQGGNKRPAAFSIYLEPWHSDIINFLNLHKNSGVEEQRARDLFYGLWIPDLFMERVERNEEWTLFSPDVCPGLSKVWGDQFRELYEHYERSNVGRVRMAARKLWEEICTAQVETGMPYMMYKDACNRKSNQQHLGTIVTSNPCAEIIQYCAPEEVATCNVASVALNKFVSPDGTSFNFTELGKVVGILLKNLDKIIDVNHYPLKEAQLGARRHRALALGVQGLADVFQMMKMPFGSKESKKLNKEIFESIYFYALQTSCELAKKFGPHPSFHGSPASRGILQMDMWGLQQSEDRHNWSALKLDIIKHGLRNSQLIGLMPTSSTSQILGNCECFEPYTNNLFARRVYSGEYQVINAHLVKDLIRLGVWDERMRMLLMANNGSVQKIKKIPQNLKAIYRTVWEISQRDVIDMAADRSPYVDQSQSMNLFLQEPTYEKLCSMHFYAWKKGLKTGSYYLRMRPAANAIQFTVDKTKLSKNDNDDDDDDDGDVNHDDDDYVNDDDDYANDDDDYANDDDDYANDDDDYANDDDDDVGDGDIVTMT</sequence>
<dbReference type="Proteomes" id="UP000015101">
    <property type="component" value="Unassembled WGS sequence"/>
</dbReference>
<evidence type="ECO:0000313" key="13">
    <source>
        <dbReference type="EnsemblMetazoa" id="HelroP106206"/>
    </source>
</evidence>
<feature type="compositionally biased region" description="Acidic residues" evidence="10">
    <location>
        <begin position="752"/>
        <end position="807"/>
    </location>
</feature>
<dbReference type="PRINTS" id="PR01183">
    <property type="entry name" value="RIBORDTASEM1"/>
</dbReference>
<accession>T1EE08</accession>
<dbReference type="PANTHER" id="PTHR11573:SF6">
    <property type="entry name" value="RIBONUCLEOSIDE-DIPHOSPHATE REDUCTASE LARGE SUBUNIT"/>
    <property type="match status" value="1"/>
</dbReference>
<dbReference type="GeneID" id="20194810"/>
<comment type="catalytic activity">
    <reaction evidence="9">
        <text>a 2'-deoxyribonucleoside 5'-diphosphate + [thioredoxin]-disulfide + H2O = a ribonucleoside 5'-diphosphate + [thioredoxin]-dithiol</text>
        <dbReference type="Rhea" id="RHEA:23252"/>
        <dbReference type="Rhea" id="RHEA-COMP:10698"/>
        <dbReference type="Rhea" id="RHEA-COMP:10700"/>
        <dbReference type="ChEBI" id="CHEBI:15377"/>
        <dbReference type="ChEBI" id="CHEBI:29950"/>
        <dbReference type="ChEBI" id="CHEBI:50058"/>
        <dbReference type="ChEBI" id="CHEBI:57930"/>
        <dbReference type="ChEBI" id="CHEBI:73316"/>
        <dbReference type="EC" id="1.17.4.1"/>
    </reaction>
</comment>
<organism evidence="13 14">
    <name type="scientific">Helobdella robusta</name>
    <name type="common">Californian leech</name>
    <dbReference type="NCBI Taxonomy" id="6412"/>
    <lineage>
        <taxon>Eukaryota</taxon>
        <taxon>Metazoa</taxon>
        <taxon>Spiralia</taxon>
        <taxon>Lophotrochozoa</taxon>
        <taxon>Annelida</taxon>
        <taxon>Clitellata</taxon>
        <taxon>Hirudinea</taxon>
        <taxon>Rhynchobdellida</taxon>
        <taxon>Glossiphoniidae</taxon>
        <taxon>Helobdella</taxon>
    </lineage>
</organism>
<reference evidence="12 14" key="2">
    <citation type="journal article" date="2013" name="Nature">
        <title>Insights into bilaterian evolution from three spiralian genomes.</title>
        <authorList>
            <person name="Simakov O."/>
            <person name="Marletaz F."/>
            <person name="Cho S.J."/>
            <person name="Edsinger-Gonzales E."/>
            <person name="Havlak P."/>
            <person name="Hellsten U."/>
            <person name="Kuo D.H."/>
            <person name="Larsson T."/>
            <person name="Lv J."/>
            <person name="Arendt D."/>
            <person name="Savage R."/>
            <person name="Osoegawa K."/>
            <person name="de Jong P."/>
            <person name="Grimwood J."/>
            <person name="Chapman J.A."/>
            <person name="Shapiro H."/>
            <person name="Aerts A."/>
            <person name="Otillar R.P."/>
            <person name="Terry A.Y."/>
            <person name="Boore J.L."/>
            <person name="Grigoriev I.V."/>
            <person name="Lindberg D.R."/>
            <person name="Seaver E.C."/>
            <person name="Weisblat D.A."/>
            <person name="Putnam N.H."/>
            <person name="Rokhsar D.S."/>
        </authorList>
    </citation>
    <scope>NUCLEOTIDE SEQUENCE</scope>
</reference>
<dbReference type="OrthoDB" id="3000483at2759"/>
<dbReference type="Gene3D" id="3.20.70.20">
    <property type="match status" value="1"/>
</dbReference>
<evidence type="ECO:0000256" key="8">
    <source>
        <dbReference type="PROSITE-ProRule" id="PRU00492"/>
    </source>
</evidence>
<dbReference type="SUPFAM" id="SSF51998">
    <property type="entry name" value="PFL-like glycyl radical enzymes"/>
    <property type="match status" value="1"/>
</dbReference>
<evidence type="ECO:0000313" key="12">
    <source>
        <dbReference type="EMBL" id="ESO06591.1"/>
    </source>
</evidence>
<dbReference type="GO" id="GO:0005524">
    <property type="term" value="F:ATP binding"/>
    <property type="evidence" value="ECO:0000318"/>
    <property type="project" value="GO_Central"/>
</dbReference>
<keyword evidence="3 8" id="KW-0547">Nucleotide-binding</keyword>
<feature type="domain" description="ATP-cone" evidence="11">
    <location>
        <begin position="1"/>
        <end position="74"/>
    </location>
</feature>
<keyword evidence="6 9" id="KW-0215">Deoxyribonucleotide synthesis</keyword>
<dbReference type="UniPathway" id="UPA00326"/>
<dbReference type="RefSeq" id="XP_009015959.1">
    <property type="nucleotide sequence ID" value="XM_009017711.1"/>
</dbReference>
<evidence type="ECO:0000256" key="7">
    <source>
        <dbReference type="ARBA" id="ARBA00024942"/>
    </source>
</evidence>
<name>T1EE08_HELRO</name>
<gene>
    <name evidence="13" type="primary">20194810</name>
    <name evidence="12" type="ORF">HELRODRAFT_106206</name>
</gene>
<dbReference type="InterPro" id="IPR039718">
    <property type="entry name" value="Rrm1"/>
</dbReference>
<evidence type="ECO:0000256" key="3">
    <source>
        <dbReference type="ARBA" id="ARBA00022741"/>
    </source>
</evidence>
<evidence type="ECO:0000256" key="5">
    <source>
        <dbReference type="ARBA" id="ARBA00023002"/>
    </source>
</evidence>
<comment type="similarity">
    <text evidence="1 9">Belongs to the ribonucleoside diphosphate reductase large chain family.</text>
</comment>
<dbReference type="EMBL" id="AMQM01000654">
    <property type="status" value="NOT_ANNOTATED_CDS"/>
    <property type="molecule type" value="Genomic_DNA"/>
</dbReference>
<evidence type="ECO:0000259" key="11">
    <source>
        <dbReference type="PROSITE" id="PS51161"/>
    </source>
</evidence>